<name>A0ACC0CQA8_9PEZI</name>
<dbReference type="Proteomes" id="UP001497680">
    <property type="component" value="Unassembled WGS sequence"/>
</dbReference>
<evidence type="ECO:0000313" key="2">
    <source>
        <dbReference type="Proteomes" id="UP001497680"/>
    </source>
</evidence>
<sequence>MNRLPETNTGVVTSWVAIPTAHPSQPACSTLIWRYVPSVLAAWDPGYGIQVDTDVTCLPKPVTTWWLQDHNGPISDTVLSIGPVTCPQEYYTATVSKKDESSTFVACCPFNYSFVKFLAPGGTGQCTSEIKAGDIVTYATNSGGWKTTSSSVEKATTAAAIPVNGWIFAATSTDSAAASATANSNSCDAAVSEALANTIATGNSTCNAAGGSQISAGAAAGIGVGVSVGLTGLMALGAALLMMYRNRKGVNKRPPAAHIAEFSNSGGKDGMNASAHVFPTYSPVPRETPSLSERPQYHQSYGRDAWDASSPCLPPSQPDTSHANARTVPHGEMEGTAYQPIDERTRRRLEIEGSPIQKMDARSMGSGITNIEPQELDEEARRRMELEGEFDRNVKVSLASPWLATARPIPPPSTPSGSQYHPPY</sequence>
<evidence type="ECO:0000313" key="1">
    <source>
        <dbReference type="EMBL" id="KAI6082590.1"/>
    </source>
</evidence>
<accession>A0ACC0CQA8</accession>
<proteinExistence type="predicted"/>
<keyword evidence="2" id="KW-1185">Reference proteome</keyword>
<protein>
    <submittedName>
        <fullName evidence="1">Uncharacterized protein</fullName>
    </submittedName>
</protein>
<reference evidence="1 2" key="1">
    <citation type="journal article" date="2022" name="New Phytol.">
        <title>Ecological generalism drives hyperdiversity of secondary metabolite gene clusters in xylarialean endophytes.</title>
        <authorList>
            <person name="Franco M.E.E."/>
            <person name="Wisecaver J.H."/>
            <person name="Arnold A.E."/>
            <person name="Ju Y.M."/>
            <person name="Slot J.C."/>
            <person name="Ahrendt S."/>
            <person name="Moore L.P."/>
            <person name="Eastman K.E."/>
            <person name="Scott K."/>
            <person name="Konkel Z."/>
            <person name="Mondo S.J."/>
            <person name="Kuo A."/>
            <person name="Hayes R.D."/>
            <person name="Haridas S."/>
            <person name="Andreopoulos B."/>
            <person name="Riley R."/>
            <person name="LaButti K."/>
            <person name="Pangilinan J."/>
            <person name="Lipzen A."/>
            <person name="Amirebrahimi M."/>
            <person name="Yan J."/>
            <person name="Adam C."/>
            <person name="Keymanesh K."/>
            <person name="Ng V."/>
            <person name="Louie K."/>
            <person name="Northen T."/>
            <person name="Drula E."/>
            <person name="Henrissat B."/>
            <person name="Hsieh H.M."/>
            <person name="Youens-Clark K."/>
            <person name="Lutzoni F."/>
            <person name="Miadlikowska J."/>
            <person name="Eastwood D.C."/>
            <person name="Hamelin R.C."/>
            <person name="Grigoriev I.V."/>
            <person name="U'Ren J.M."/>
        </authorList>
    </citation>
    <scope>NUCLEOTIDE SEQUENCE [LARGE SCALE GENOMIC DNA]</scope>
    <source>
        <strain evidence="1 2">ER1909</strain>
    </source>
</reference>
<comment type="caution">
    <text evidence="1">The sequence shown here is derived from an EMBL/GenBank/DDBJ whole genome shotgun (WGS) entry which is preliminary data.</text>
</comment>
<organism evidence="1 2">
    <name type="scientific">Hypoxylon rubiginosum</name>
    <dbReference type="NCBI Taxonomy" id="110542"/>
    <lineage>
        <taxon>Eukaryota</taxon>
        <taxon>Fungi</taxon>
        <taxon>Dikarya</taxon>
        <taxon>Ascomycota</taxon>
        <taxon>Pezizomycotina</taxon>
        <taxon>Sordariomycetes</taxon>
        <taxon>Xylariomycetidae</taxon>
        <taxon>Xylariales</taxon>
        <taxon>Hypoxylaceae</taxon>
        <taxon>Hypoxylon</taxon>
    </lineage>
</organism>
<gene>
    <name evidence="1" type="ORF">F4821DRAFT_209127</name>
</gene>
<dbReference type="EMBL" id="MU394368">
    <property type="protein sequence ID" value="KAI6082590.1"/>
    <property type="molecule type" value="Genomic_DNA"/>
</dbReference>